<evidence type="ECO:0000259" key="9">
    <source>
        <dbReference type="Pfam" id="PF19244"/>
    </source>
</evidence>
<dbReference type="EMBL" id="MN739776">
    <property type="protein sequence ID" value="QHT25923.1"/>
    <property type="molecule type" value="Genomic_DNA"/>
</dbReference>
<feature type="region of interest" description="Disordered" evidence="8">
    <location>
        <begin position="486"/>
        <end position="527"/>
    </location>
</feature>
<evidence type="ECO:0000256" key="7">
    <source>
        <dbReference type="ARBA" id="ARBA00023163"/>
    </source>
</evidence>
<keyword evidence="4" id="KW-0547">Nucleotide-binding</keyword>
<evidence type="ECO:0000256" key="1">
    <source>
        <dbReference type="ARBA" id="ARBA00004328"/>
    </source>
</evidence>
<dbReference type="InterPro" id="IPR049463">
    <property type="entry name" value="APMV_polyA_pol_cat_2nd"/>
</dbReference>
<dbReference type="GO" id="GO:1990817">
    <property type="term" value="F:poly(A) RNA polymerase activity"/>
    <property type="evidence" value="ECO:0007669"/>
    <property type="project" value="InterPro"/>
</dbReference>
<dbReference type="GO" id="GO:0006397">
    <property type="term" value="P:mRNA processing"/>
    <property type="evidence" value="ECO:0007669"/>
    <property type="project" value="UniProtKB-KW"/>
</dbReference>
<dbReference type="InterPro" id="IPR045355">
    <property type="entry name" value="PolyA_pol_cat_su"/>
</dbReference>
<keyword evidence="6" id="KW-0946">Virion</keyword>
<dbReference type="CDD" id="cd20920">
    <property type="entry name" value="polyA_pol_Mimi"/>
    <property type="match status" value="1"/>
</dbReference>
<dbReference type="Pfam" id="PF19244">
    <property type="entry name" value="Poly_A_pol_cat"/>
    <property type="match status" value="1"/>
</dbReference>
<organism evidence="11">
    <name type="scientific">viral metagenome</name>
    <dbReference type="NCBI Taxonomy" id="1070528"/>
    <lineage>
        <taxon>unclassified sequences</taxon>
        <taxon>metagenomes</taxon>
        <taxon>organismal metagenomes</taxon>
    </lineage>
</organism>
<feature type="domain" description="Poly(A) polymerase catalytic subunit" evidence="9">
    <location>
        <begin position="45"/>
        <end position="174"/>
    </location>
</feature>
<dbReference type="InterPro" id="IPR037265">
    <property type="entry name" value="PolyA_pol_cat_sf"/>
</dbReference>
<keyword evidence="2" id="KW-0507">mRNA processing</keyword>
<dbReference type="Pfam" id="PF21649">
    <property type="entry name" value="APMV_polyA_pol_cat_2nd"/>
    <property type="match status" value="1"/>
</dbReference>
<keyword evidence="3" id="KW-0808">Transferase</keyword>
<feature type="compositionally biased region" description="Polar residues" evidence="8">
    <location>
        <begin position="516"/>
        <end position="527"/>
    </location>
</feature>
<feature type="compositionally biased region" description="Polar residues" evidence="8">
    <location>
        <begin position="498"/>
        <end position="508"/>
    </location>
</feature>
<name>A0A6C0EC02_9ZZZZ</name>
<evidence type="ECO:0000256" key="5">
    <source>
        <dbReference type="ARBA" id="ARBA00022840"/>
    </source>
</evidence>
<keyword evidence="5" id="KW-0067">ATP-binding</keyword>
<evidence type="ECO:0000256" key="3">
    <source>
        <dbReference type="ARBA" id="ARBA00022679"/>
    </source>
</evidence>
<evidence type="ECO:0000256" key="2">
    <source>
        <dbReference type="ARBA" id="ARBA00022664"/>
    </source>
</evidence>
<feature type="domain" description="Putative poly(A) polymerase catalytic subunit C-terminal mimivirus" evidence="10">
    <location>
        <begin position="217"/>
        <end position="476"/>
    </location>
</feature>
<evidence type="ECO:0000256" key="6">
    <source>
        <dbReference type="ARBA" id="ARBA00022844"/>
    </source>
</evidence>
<protein>
    <submittedName>
        <fullName evidence="11">Uncharacterized protein</fullName>
    </submittedName>
</protein>
<comment type="subcellular location">
    <subcellularLocation>
        <location evidence="1">Virion</location>
    </subcellularLocation>
</comment>
<accession>A0A6C0EC02</accession>
<dbReference type="SUPFAM" id="SSF160957">
    <property type="entry name" value="Poly(A) polymerase catalytic subunit-like"/>
    <property type="match status" value="1"/>
</dbReference>
<evidence type="ECO:0000313" key="11">
    <source>
        <dbReference type="EMBL" id="QHT25923.1"/>
    </source>
</evidence>
<feature type="compositionally biased region" description="Acidic residues" evidence="8">
    <location>
        <begin position="486"/>
        <end position="496"/>
    </location>
</feature>
<keyword evidence="7" id="KW-0804">Transcription</keyword>
<proteinExistence type="predicted"/>
<dbReference type="GO" id="GO:0005524">
    <property type="term" value="F:ATP binding"/>
    <property type="evidence" value="ECO:0007669"/>
    <property type="project" value="UniProtKB-KW"/>
</dbReference>
<evidence type="ECO:0000256" key="8">
    <source>
        <dbReference type="SAM" id="MobiDB-lite"/>
    </source>
</evidence>
<dbReference type="GO" id="GO:0044423">
    <property type="term" value="C:virion component"/>
    <property type="evidence" value="ECO:0007669"/>
    <property type="project" value="UniProtKB-KW"/>
</dbReference>
<sequence>MDLLYNDTDFDLFQENIKEILNEITKIKNESFEPTKKEQDEVMQLILKFVRETKRKVYGGYALNKLIIEKNSKDAIYTELESPDIDFYSPEPIKDIIKLCNTISDAGYKSIIGKEALHKETYSIFVNGHLYCDISYVPRNIYNHMPFKMIEDISYIHPHFMTIDYFRMLTDPLVSYWRIDKGFKRFILLQKYYPLPRSNVPININGGDDRIDYALSLCYEFIKNRSTCTAVGFYAYNYYLNESGIIESKRNEKFKILDTPNYEIISTNYRDDARELISTLTTKFNLKFPSGGISSQEHYPWFQYTDFSVNIYLDDDLIATVYGNGHRCVPYHEVKAVDFAKGHVKKDSGKIRIGTFSQTMLIGLINVMRARTNDNKDDMNLHYTFLSHMIEIRNYYLRRNNLNIFNSGLFRDFVVRCMGKTMTLEMERQLRIDFRRKNKKPIQFKYDPSTERKDDSSYIFANSSGNAINNDKNLKLTDEAKEILLEEENEETETETEGQSVKNDVVTKNTKETEIDTMNTSDLDFDE</sequence>
<evidence type="ECO:0000259" key="10">
    <source>
        <dbReference type="Pfam" id="PF21649"/>
    </source>
</evidence>
<evidence type="ECO:0000256" key="4">
    <source>
        <dbReference type="ARBA" id="ARBA00022741"/>
    </source>
</evidence>
<dbReference type="AlphaFoldDB" id="A0A6C0EC02"/>
<reference evidence="11" key="1">
    <citation type="journal article" date="2020" name="Nature">
        <title>Giant virus diversity and host interactions through global metagenomics.</title>
        <authorList>
            <person name="Schulz F."/>
            <person name="Roux S."/>
            <person name="Paez-Espino D."/>
            <person name="Jungbluth S."/>
            <person name="Walsh D.A."/>
            <person name="Denef V.J."/>
            <person name="McMahon K.D."/>
            <person name="Konstantinidis K.T."/>
            <person name="Eloe-Fadrosh E.A."/>
            <person name="Kyrpides N.C."/>
            <person name="Woyke T."/>
        </authorList>
    </citation>
    <scope>NUCLEOTIDE SEQUENCE</scope>
    <source>
        <strain evidence="11">GVMAG-M-3300023179-27</strain>
    </source>
</reference>